<keyword evidence="3" id="KW-1185">Reference proteome</keyword>
<protein>
    <submittedName>
        <fullName evidence="2">Uncharacterized protein</fullName>
    </submittedName>
</protein>
<feature type="compositionally biased region" description="Polar residues" evidence="1">
    <location>
        <begin position="111"/>
        <end position="122"/>
    </location>
</feature>
<organism evidence="2 3">
    <name type="scientific">Discina gigas</name>
    <dbReference type="NCBI Taxonomy" id="1032678"/>
    <lineage>
        <taxon>Eukaryota</taxon>
        <taxon>Fungi</taxon>
        <taxon>Dikarya</taxon>
        <taxon>Ascomycota</taxon>
        <taxon>Pezizomycotina</taxon>
        <taxon>Pezizomycetes</taxon>
        <taxon>Pezizales</taxon>
        <taxon>Discinaceae</taxon>
        <taxon>Discina</taxon>
    </lineage>
</organism>
<proteinExistence type="predicted"/>
<comment type="caution">
    <text evidence="2">The sequence shown here is derived from an EMBL/GenBank/DDBJ whole genome shotgun (WGS) entry which is preliminary data.</text>
</comment>
<dbReference type="Proteomes" id="UP001447188">
    <property type="component" value="Unassembled WGS sequence"/>
</dbReference>
<reference evidence="2 3" key="1">
    <citation type="submission" date="2024-02" db="EMBL/GenBank/DDBJ databases">
        <title>Discinaceae phylogenomics.</title>
        <authorList>
            <person name="Dirks A.C."/>
            <person name="James T.Y."/>
        </authorList>
    </citation>
    <scope>NUCLEOTIDE SEQUENCE [LARGE SCALE GENOMIC DNA]</scope>
    <source>
        <strain evidence="2 3">ACD0624</strain>
    </source>
</reference>
<evidence type="ECO:0000313" key="3">
    <source>
        <dbReference type="Proteomes" id="UP001447188"/>
    </source>
</evidence>
<feature type="region of interest" description="Disordered" evidence="1">
    <location>
        <begin position="99"/>
        <end position="141"/>
    </location>
</feature>
<sequence>MEILKIKQPREKLNARPLAVWILLGVTMEERANILDVIQNVYDEHRLGSQDTGFTRIPKHFLAKARSDLIRKLPLVFDRCETDWFADWALNRRHLKRNRKKPVALRRQRSEVSPSETFNVQPLSGDRAGSRGDTGMSDDCP</sequence>
<accession>A0ABR3G738</accession>
<evidence type="ECO:0000313" key="2">
    <source>
        <dbReference type="EMBL" id="KAL0631777.1"/>
    </source>
</evidence>
<dbReference type="EMBL" id="JBBBZM010000212">
    <property type="protein sequence ID" value="KAL0631777.1"/>
    <property type="molecule type" value="Genomic_DNA"/>
</dbReference>
<evidence type="ECO:0000256" key="1">
    <source>
        <dbReference type="SAM" id="MobiDB-lite"/>
    </source>
</evidence>
<gene>
    <name evidence="2" type="ORF">Q9L58_009346</name>
</gene>
<name>A0ABR3G738_9PEZI</name>